<evidence type="ECO:0000313" key="2">
    <source>
        <dbReference type="EMBL" id="CAB1414091.1"/>
    </source>
</evidence>
<evidence type="ECO:0000313" key="3">
    <source>
        <dbReference type="Proteomes" id="UP001153269"/>
    </source>
</evidence>
<organism evidence="2 3">
    <name type="scientific">Pleuronectes platessa</name>
    <name type="common">European plaice</name>
    <dbReference type="NCBI Taxonomy" id="8262"/>
    <lineage>
        <taxon>Eukaryota</taxon>
        <taxon>Metazoa</taxon>
        <taxon>Chordata</taxon>
        <taxon>Craniata</taxon>
        <taxon>Vertebrata</taxon>
        <taxon>Euteleostomi</taxon>
        <taxon>Actinopterygii</taxon>
        <taxon>Neopterygii</taxon>
        <taxon>Teleostei</taxon>
        <taxon>Neoteleostei</taxon>
        <taxon>Acanthomorphata</taxon>
        <taxon>Carangaria</taxon>
        <taxon>Pleuronectiformes</taxon>
        <taxon>Pleuronectoidei</taxon>
        <taxon>Pleuronectidae</taxon>
        <taxon>Pleuronectes</taxon>
    </lineage>
</organism>
<feature type="compositionally biased region" description="Acidic residues" evidence="1">
    <location>
        <begin position="99"/>
        <end position="109"/>
    </location>
</feature>
<reference evidence="2" key="1">
    <citation type="submission" date="2020-03" db="EMBL/GenBank/DDBJ databases">
        <authorList>
            <person name="Weist P."/>
        </authorList>
    </citation>
    <scope>NUCLEOTIDE SEQUENCE</scope>
</reference>
<proteinExistence type="predicted"/>
<dbReference type="AlphaFoldDB" id="A0A9N7Y602"/>
<keyword evidence="3" id="KW-1185">Reference proteome</keyword>
<sequence length="109" mass="11472">MKNGFHDGQMHVLYGSQGSGGRMPAAGTPLLDSSHHNPGIKHDHSTEASGDITNSCGLLTLVATQSNQPADTAAQRVHELNSINETMGSLEFWHSSSDSVDDDDDGRGG</sequence>
<accession>A0A9N7Y602</accession>
<evidence type="ECO:0000256" key="1">
    <source>
        <dbReference type="SAM" id="MobiDB-lite"/>
    </source>
</evidence>
<feature type="region of interest" description="Disordered" evidence="1">
    <location>
        <begin position="1"/>
        <end position="49"/>
    </location>
</feature>
<gene>
    <name evidence="2" type="ORF">PLEPLA_LOCUS1795</name>
</gene>
<comment type="caution">
    <text evidence="2">The sequence shown here is derived from an EMBL/GenBank/DDBJ whole genome shotgun (WGS) entry which is preliminary data.</text>
</comment>
<name>A0A9N7Y602_PLEPL</name>
<dbReference type="Proteomes" id="UP001153269">
    <property type="component" value="Unassembled WGS sequence"/>
</dbReference>
<feature type="region of interest" description="Disordered" evidence="1">
    <location>
        <begin position="90"/>
        <end position="109"/>
    </location>
</feature>
<protein>
    <submittedName>
        <fullName evidence="2">Uncharacterized protein</fullName>
    </submittedName>
</protein>
<dbReference type="EMBL" id="CADEAL010000088">
    <property type="protein sequence ID" value="CAB1414091.1"/>
    <property type="molecule type" value="Genomic_DNA"/>
</dbReference>